<organism evidence="1 2">
    <name type="scientific">Thermoflavimicrobium daqui</name>
    <dbReference type="NCBI Taxonomy" id="2137476"/>
    <lineage>
        <taxon>Bacteria</taxon>
        <taxon>Bacillati</taxon>
        <taxon>Bacillota</taxon>
        <taxon>Bacilli</taxon>
        <taxon>Bacillales</taxon>
        <taxon>Thermoactinomycetaceae</taxon>
        <taxon>Thermoflavimicrobium</taxon>
    </lineage>
</organism>
<proteinExistence type="predicted"/>
<sequence length="172" mass="20498">MKKYHYSSFGNNVIPFDIHQSPVPAQKTYPNIESQLLVIHEEQAEPMQQVSSQIRKRYKNSLNKKRLIKIWEKNRSQVCIAPMLPSIIEKLIYQNVYEDIKSLIFTCYHEDFDLPFVELTLFSWFEQLKATAKELNKEWDAVYWQEIIDFFKQCKKFELLDFTESESSSSAK</sequence>
<evidence type="ECO:0000313" key="1">
    <source>
        <dbReference type="EMBL" id="RAL27075.1"/>
    </source>
</evidence>
<reference evidence="1 2" key="2">
    <citation type="submission" date="2018-06" db="EMBL/GenBank/DDBJ databases">
        <authorList>
            <person name="Zhirakovskaya E."/>
        </authorList>
    </citation>
    <scope>NUCLEOTIDE SEQUENCE [LARGE SCALE GENOMIC DNA]</scope>
    <source>
        <strain evidence="1 2">FBKL4.011</strain>
    </source>
</reference>
<dbReference type="EMBL" id="QJKK01000001">
    <property type="protein sequence ID" value="RAL27075.1"/>
    <property type="molecule type" value="Genomic_DNA"/>
</dbReference>
<accession>A0A364K9V2</accession>
<dbReference type="RefSeq" id="WP_113657680.1">
    <property type="nucleotide sequence ID" value="NZ_KZ845663.1"/>
</dbReference>
<name>A0A364K9V2_9BACL</name>
<evidence type="ECO:0000313" key="2">
    <source>
        <dbReference type="Proteomes" id="UP000251213"/>
    </source>
</evidence>
<dbReference type="OrthoDB" id="2990117at2"/>
<dbReference type="Proteomes" id="UP000251213">
    <property type="component" value="Unassembled WGS sequence"/>
</dbReference>
<protein>
    <submittedName>
        <fullName evidence="1">Uncharacterized protein</fullName>
    </submittedName>
</protein>
<comment type="caution">
    <text evidence="1">The sequence shown here is derived from an EMBL/GenBank/DDBJ whole genome shotgun (WGS) entry which is preliminary data.</text>
</comment>
<gene>
    <name evidence="1" type="ORF">DL897_03310</name>
</gene>
<dbReference type="AlphaFoldDB" id="A0A364K9V2"/>
<reference evidence="1 2" key="1">
    <citation type="submission" date="2018-06" db="EMBL/GenBank/DDBJ databases">
        <title>Thermoflavimicrobium daqus sp. nov., a thermophilic microbe isolated from Moutai-flavour Daqu.</title>
        <authorList>
            <person name="Wang X."/>
            <person name="Zhou H."/>
        </authorList>
    </citation>
    <scope>NUCLEOTIDE SEQUENCE [LARGE SCALE GENOMIC DNA]</scope>
    <source>
        <strain evidence="1 2">FBKL4.011</strain>
    </source>
</reference>
<keyword evidence="2" id="KW-1185">Reference proteome</keyword>